<keyword evidence="2" id="KW-0812">Transmembrane</keyword>
<proteinExistence type="predicted"/>
<evidence type="ECO:0000256" key="1">
    <source>
        <dbReference type="SAM" id="MobiDB-lite"/>
    </source>
</evidence>
<evidence type="ECO:0000313" key="5">
    <source>
        <dbReference type="Proteomes" id="UP000195305"/>
    </source>
</evidence>
<feature type="region of interest" description="Disordered" evidence="1">
    <location>
        <begin position="903"/>
        <end position="930"/>
    </location>
</feature>
<dbReference type="InterPro" id="IPR013491">
    <property type="entry name" value="Tape_meas_N"/>
</dbReference>
<dbReference type="NCBIfam" id="TIGR02675">
    <property type="entry name" value="tape_meas_nterm"/>
    <property type="match status" value="1"/>
</dbReference>
<feature type="transmembrane region" description="Helical" evidence="2">
    <location>
        <begin position="480"/>
        <end position="503"/>
    </location>
</feature>
<feature type="transmembrane region" description="Helical" evidence="2">
    <location>
        <begin position="634"/>
        <end position="653"/>
    </location>
</feature>
<organism evidence="4 5">
    <name type="scientific">Massilimicrobiota timonensis</name>
    <dbReference type="NCBI Taxonomy" id="1776392"/>
    <lineage>
        <taxon>Bacteria</taxon>
        <taxon>Bacillati</taxon>
        <taxon>Bacillota</taxon>
        <taxon>Erysipelotrichia</taxon>
        <taxon>Erysipelotrichales</taxon>
        <taxon>Erysipelotrichaceae</taxon>
        <taxon>Massilimicrobiota</taxon>
    </lineage>
</organism>
<reference evidence="4 5" key="1">
    <citation type="journal article" date="2018" name="BMC Genomics">
        <title>Whole genome sequencing and function prediction of 133 gut anaerobes isolated from chicken caecum in pure cultures.</title>
        <authorList>
            <person name="Medvecky M."/>
            <person name="Cejkova D."/>
            <person name="Polansky O."/>
            <person name="Karasova D."/>
            <person name="Kubasova T."/>
            <person name="Cizek A."/>
            <person name="Rychlik I."/>
        </authorList>
    </citation>
    <scope>NUCLEOTIDE SEQUENCE [LARGE SCALE GENOMIC DNA]</scope>
    <source>
        <strain evidence="4 5">An13</strain>
    </source>
</reference>
<feature type="transmembrane region" description="Helical" evidence="2">
    <location>
        <begin position="581"/>
        <end position="602"/>
    </location>
</feature>
<sequence length="1007" mass="109254">MSISSTIELQDKMTAPLLNMVGALNQIVNSFEVIDDVSTIDTSSIEKAVQSLKGASLELSRLDNLSAEPKVEPVIDNFNAQPIEVPIKWDSSNNIDVFTNSGVERFEQEISNANSLLDDVVSNQQRISNQANNTDLFPQNMINDVKGLDNRITSLFYHMQDLSNKSLDDLGGEKVNNQVENLRNQLNMAISLQEKLSTSMENMDIDEANQAYRQLNNLIDSTERNIRDNFNAQEQFNQSIQDGSSFMDGLKGKIGSAIAVYASMKTIQNGLGLADEMNQLSARLNLMNKGLQTTQELQDMIFVSAQRARSEYLSMQNIVAGLGQRASDAFSSNGEILQFAENLQKQFVIAGASQEEMAAASLQLTQALGSGVLRGDELNSVFEQAPNVIQTIADYMGVPIGKIREMASEGEITADIVKNAMLGATEEINAQFESMPKTFGQIMTSIQNYGVKAFEPLLQKLTEIGNSEGFNALVHGVTNALIIVANVVTTIFGLITSVAGFAYDHWNVIEPVIIAAAVALGLYVSALTAYKITQGVINTIKGISIALEKAHMAAMWLSSDATFAETAAQWGLNSALLACPIGWVVLGFIALVAILYIVIAVINEVCGTSLSATGIIAGAVFALGAIIYNIGAMIYNFLVFVIVGIYNIGLAVITNLGTLWNWLWVSIANIAILVINTIIAAFVTLYSIFAVIVAGLGAIFDYVWKFVANIAISVAEWIVNNWNSATLKVQQFFANIGKTGATAFKSVTNAAGSAASAIANAFVSGANAAIKAINWIIDAINLIPGVDIDNVKKIGKVDLKFDTSGIDSYISEMDGILNKTADTVSFDRFEYNGFQMPDLPDVGDYTLDFLTPEEWTTPEGLADPSDYYADFKDIGEAYNNGYEWGSNLVDSIKNFDPTQELTDSLPNTDNLTDSITKGIDNSSSSPNTGKIADNTEKIADSMDITDDELKYLRDLAEQEAINRFTTAEIKLEITNNNNISKDTDLDGVIDYMASQLEEKMNIAAEGV</sequence>
<dbReference type="AlphaFoldDB" id="A0A1Y4STL4"/>
<feature type="compositionally biased region" description="Polar residues" evidence="1">
    <location>
        <begin position="903"/>
        <end position="928"/>
    </location>
</feature>
<evidence type="ECO:0000313" key="4">
    <source>
        <dbReference type="EMBL" id="OUQ33254.1"/>
    </source>
</evidence>
<evidence type="ECO:0000256" key="2">
    <source>
        <dbReference type="SAM" id="Phobius"/>
    </source>
</evidence>
<name>A0A1Y4STL4_9FIRM</name>
<dbReference type="Proteomes" id="UP000195305">
    <property type="component" value="Unassembled WGS sequence"/>
</dbReference>
<dbReference type="EMBL" id="NFLJ01000034">
    <property type="protein sequence ID" value="OUQ33254.1"/>
    <property type="molecule type" value="Genomic_DNA"/>
</dbReference>
<feature type="transmembrane region" description="Helical" evidence="2">
    <location>
        <begin position="609"/>
        <end position="628"/>
    </location>
</feature>
<dbReference type="Pfam" id="PF20155">
    <property type="entry name" value="TMP_3"/>
    <property type="match status" value="1"/>
</dbReference>
<keyword evidence="2" id="KW-1133">Transmembrane helix</keyword>
<keyword evidence="2" id="KW-0472">Membrane</keyword>
<dbReference type="RefSeq" id="WP_087359181.1">
    <property type="nucleotide sequence ID" value="NZ_NFLJ01000034.1"/>
</dbReference>
<feature type="domain" description="Tape measure protein N-terminal" evidence="3">
    <location>
        <begin position="270"/>
        <end position="448"/>
    </location>
</feature>
<evidence type="ECO:0000259" key="3">
    <source>
        <dbReference type="Pfam" id="PF20155"/>
    </source>
</evidence>
<comment type="caution">
    <text evidence="4">The sequence shown here is derived from an EMBL/GenBank/DDBJ whole genome shotgun (WGS) entry which is preliminary data.</text>
</comment>
<gene>
    <name evidence="4" type="ORF">B5E75_10975</name>
</gene>
<protein>
    <recommendedName>
        <fullName evidence="3">Tape measure protein N-terminal domain-containing protein</fullName>
    </recommendedName>
</protein>
<keyword evidence="5" id="KW-1185">Reference proteome</keyword>
<dbReference type="OrthoDB" id="1677957at2"/>
<feature type="transmembrane region" description="Helical" evidence="2">
    <location>
        <begin position="512"/>
        <end position="532"/>
    </location>
</feature>
<accession>A0A1Y4STL4</accession>